<proteinExistence type="predicted"/>
<dbReference type="Pfam" id="PF00583">
    <property type="entry name" value="Acetyltransf_1"/>
    <property type="match status" value="1"/>
</dbReference>
<dbReference type="AlphaFoldDB" id="A0A2T4S8E7"/>
<dbReference type="Proteomes" id="UP000240400">
    <property type="component" value="Unassembled WGS sequence"/>
</dbReference>
<dbReference type="EMBL" id="UHDS01000001">
    <property type="protein sequence ID" value="SUM55749.1"/>
    <property type="molecule type" value="Genomic_DNA"/>
</dbReference>
<protein>
    <submittedName>
        <fullName evidence="5">GNAT family acetyltransferase</fullName>
        <ecNumber evidence="5">2.3.1.-</ecNumber>
    </submittedName>
    <submittedName>
        <fullName evidence="4">N-acetyltransferase</fullName>
    </submittedName>
</protein>
<reference evidence="4 6" key="1">
    <citation type="journal article" date="2016" name="Front. Microbiol.">
        <title>Comprehensive Phylogenetic Analysis of Bovine Non-aureus Staphylococci Species Based on Whole-Genome Sequencing.</title>
        <authorList>
            <person name="Naushad S."/>
            <person name="Barkema H.W."/>
            <person name="Luby C."/>
            <person name="Condas L.A."/>
            <person name="Nobrega D.B."/>
            <person name="Carson D.A."/>
            <person name="De Buck J."/>
        </authorList>
    </citation>
    <scope>NUCLEOTIDE SEQUENCE [LARGE SCALE GENOMIC DNA]</scope>
    <source>
        <strain evidence="4 6">SNUC 4337</strain>
    </source>
</reference>
<dbReference type="InterPro" id="IPR000182">
    <property type="entry name" value="GNAT_dom"/>
</dbReference>
<dbReference type="EC" id="2.3.1.-" evidence="5"/>
<keyword evidence="2 5" id="KW-0012">Acyltransferase</keyword>
<dbReference type="EMBL" id="PZHR01000075">
    <property type="protein sequence ID" value="PTK57978.1"/>
    <property type="molecule type" value="Genomic_DNA"/>
</dbReference>
<dbReference type="RefSeq" id="WP_103373670.1">
    <property type="nucleotide sequence ID" value="NZ_BMCF01000006.1"/>
</dbReference>
<name>A0A2T4S8E7_9STAP</name>
<dbReference type="CDD" id="cd04301">
    <property type="entry name" value="NAT_SF"/>
    <property type="match status" value="1"/>
</dbReference>
<reference evidence="4" key="2">
    <citation type="submission" date="2018-03" db="EMBL/GenBank/DDBJ databases">
        <authorList>
            <person name="Keele B.F."/>
        </authorList>
    </citation>
    <scope>NUCLEOTIDE SEQUENCE</scope>
    <source>
        <strain evidence="4">SNUC 4337</strain>
    </source>
</reference>
<accession>A0A2T4S8E7</accession>
<evidence type="ECO:0000313" key="5">
    <source>
        <dbReference type="EMBL" id="SUM55749.1"/>
    </source>
</evidence>
<dbReference type="OrthoDB" id="65897at2"/>
<reference evidence="5 7" key="3">
    <citation type="submission" date="2018-06" db="EMBL/GenBank/DDBJ databases">
        <authorList>
            <consortium name="Pathogen Informatics"/>
            <person name="Doyle S."/>
        </authorList>
    </citation>
    <scope>NUCLEOTIDE SEQUENCE [LARGE SCALE GENOMIC DNA]</scope>
    <source>
        <strain evidence="5 7">NCTC13834</strain>
    </source>
</reference>
<dbReference type="InterPro" id="IPR050680">
    <property type="entry name" value="YpeA/RimI_acetyltransf"/>
</dbReference>
<gene>
    <name evidence="5" type="primary">yycN</name>
    <name evidence="4" type="ORF">BUZ61_11155</name>
    <name evidence="5" type="ORF">NCTC13834_02121</name>
</gene>
<dbReference type="GO" id="GO:0016747">
    <property type="term" value="F:acyltransferase activity, transferring groups other than amino-acyl groups"/>
    <property type="evidence" value="ECO:0007669"/>
    <property type="project" value="InterPro"/>
</dbReference>
<dbReference type="PROSITE" id="PS51186">
    <property type="entry name" value="GNAT"/>
    <property type="match status" value="1"/>
</dbReference>
<dbReference type="Gene3D" id="3.40.630.30">
    <property type="match status" value="1"/>
</dbReference>
<evidence type="ECO:0000259" key="3">
    <source>
        <dbReference type="PROSITE" id="PS51186"/>
    </source>
</evidence>
<feature type="domain" description="N-acetyltransferase" evidence="3">
    <location>
        <begin position="11"/>
        <end position="156"/>
    </location>
</feature>
<keyword evidence="1 4" id="KW-0808">Transferase</keyword>
<dbReference type="Proteomes" id="UP000254412">
    <property type="component" value="Unassembled WGS sequence"/>
</dbReference>
<dbReference type="InterPro" id="IPR016181">
    <property type="entry name" value="Acyl_CoA_acyltransferase"/>
</dbReference>
<evidence type="ECO:0000256" key="2">
    <source>
        <dbReference type="ARBA" id="ARBA00023315"/>
    </source>
</evidence>
<evidence type="ECO:0000313" key="7">
    <source>
        <dbReference type="Proteomes" id="UP000254412"/>
    </source>
</evidence>
<evidence type="ECO:0000313" key="6">
    <source>
        <dbReference type="Proteomes" id="UP000240400"/>
    </source>
</evidence>
<dbReference type="PANTHER" id="PTHR43420:SF44">
    <property type="entry name" value="ACETYLTRANSFERASE YPEA"/>
    <property type="match status" value="1"/>
</dbReference>
<dbReference type="SUPFAM" id="SSF55729">
    <property type="entry name" value="Acyl-CoA N-acyltransferases (Nat)"/>
    <property type="match status" value="1"/>
</dbReference>
<dbReference type="PANTHER" id="PTHR43420">
    <property type="entry name" value="ACETYLTRANSFERASE"/>
    <property type="match status" value="1"/>
</dbReference>
<evidence type="ECO:0000256" key="1">
    <source>
        <dbReference type="ARBA" id="ARBA00022679"/>
    </source>
</evidence>
<organism evidence="4 6">
    <name type="scientific">Staphylococcus nepalensis</name>
    <dbReference type="NCBI Taxonomy" id="214473"/>
    <lineage>
        <taxon>Bacteria</taxon>
        <taxon>Bacillati</taxon>
        <taxon>Bacillota</taxon>
        <taxon>Bacilli</taxon>
        <taxon>Bacillales</taxon>
        <taxon>Staphylococcaceae</taxon>
        <taxon>Staphylococcus</taxon>
    </lineage>
</organism>
<sequence>MTISLEHMTQLDYDNFYENSIYEYANEHIKSGNWKKEGAIARARKAFENLLPNGLATDGEYLFSIFNSNENIGYCWLHFSGDNNKSFIYDIHIDEKFRGEGLGEAAMLRIENYCKERKVQSIGLHVFGHNQRAVSLYNKMGFQVTNYRMEKVLDEG</sequence>
<evidence type="ECO:0000313" key="4">
    <source>
        <dbReference type="EMBL" id="PTK57978.1"/>
    </source>
</evidence>